<evidence type="ECO:0000256" key="9">
    <source>
        <dbReference type="ARBA" id="ARBA00022908"/>
    </source>
</evidence>
<evidence type="ECO:0000256" key="13">
    <source>
        <dbReference type="ARBA" id="ARBA00048173"/>
    </source>
</evidence>
<dbReference type="InterPro" id="IPR039537">
    <property type="entry name" value="Retrotran_Ty1/copia-like"/>
</dbReference>
<evidence type="ECO:0000256" key="10">
    <source>
        <dbReference type="ARBA" id="ARBA00022918"/>
    </source>
</evidence>
<dbReference type="GO" id="GO:0006310">
    <property type="term" value="P:DNA recombination"/>
    <property type="evidence" value="ECO:0007669"/>
    <property type="project" value="UniProtKB-KW"/>
</dbReference>
<dbReference type="GO" id="GO:0015074">
    <property type="term" value="P:DNA integration"/>
    <property type="evidence" value="ECO:0007669"/>
    <property type="project" value="UniProtKB-KW"/>
</dbReference>
<evidence type="ECO:0000259" key="16">
    <source>
        <dbReference type="PROSITE" id="PS50994"/>
    </source>
</evidence>
<dbReference type="Pfam" id="PF00665">
    <property type="entry name" value="rve"/>
    <property type="match status" value="1"/>
</dbReference>
<dbReference type="STRING" id="1077348.A0A2G8S873"/>
<comment type="caution">
    <text evidence="17">The sequence shown here is derived from an EMBL/GenBank/DDBJ whole genome shotgun (WGS) entry which is preliminary data.</text>
</comment>
<dbReference type="AlphaFoldDB" id="A0A2G8S873"/>
<evidence type="ECO:0000313" key="17">
    <source>
        <dbReference type="EMBL" id="PIL29728.1"/>
    </source>
</evidence>
<keyword evidence="12" id="KW-0233">DNA recombination</keyword>
<keyword evidence="11" id="KW-0239">DNA-directed DNA polymerase</keyword>
<dbReference type="GO" id="GO:0003723">
    <property type="term" value="F:RNA binding"/>
    <property type="evidence" value="ECO:0007669"/>
    <property type="project" value="UniProtKB-KW"/>
</dbReference>
<keyword evidence="2" id="KW-0548">Nucleotidyltransferase</keyword>
<evidence type="ECO:0000256" key="12">
    <source>
        <dbReference type="ARBA" id="ARBA00023172"/>
    </source>
</evidence>
<dbReference type="GO" id="GO:0003887">
    <property type="term" value="F:DNA-directed DNA polymerase activity"/>
    <property type="evidence" value="ECO:0007669"/>
    <property type="project" value="UniProtKB-KW"/>
</dbReference>
<keyword evidence="6" id="KW-0378">Hydrolase</keyword>
<dbReference type="GO" id="GO:0005634">
    <property type="term" value="C:nucleus"/>
    <property type="evidence" value="ECO:0007669"/>
    <property type="project" value="UniProtKB-ARBA"/>
</dbReference>
<evidence type="ECO:0000256" key="2">
    <source>
        <dbReference type="ARBA" id="ARBA00022695"/>
    </source>
</evidence>
<accession>A0A2G8S873</accession>
<keyword evidence="18" id="KW-1185">Reference proteome</keyword>
<dbReference type="InterPro" id="IPR001584">
    <property type="entry name" value="Integrase_cat-core"/>
</dbReference>
<keyword evidence="3" id="KW-0540">Nuclease</keyword>
<dbReference type="PANTHER" id="PTHR42648">
    <property type="entry name" value="TRANSPOSASE, PUTATIVE-RELATED"/>
    <property type="match status" value="1"/>
</dbReference>
<keyword evidence="11" id="KW-0808">Transferase</keyword>
<proteinExistence type="predicted"/>
<evidence type="ECO:0000313" key="18">
    <source>
        <dbReference type="Proteomes" id="UP000230002"/>
    </source>
</evidence>
<evidence type="ECO:0000256" key="11">
    <source>
        <dbReference type="ARBA" id="ARBA00022932"/>
    </source>
</evidence>
<feature type="region of interest" description="Disordered" evidence="15">
    <location>
        <begin position="83"/>
        <end position="102"/>
    </location>
</feature>
<keyword evidence="1" id="KW-0815">Transposition</keyword>
<dbReference type="GO" id="GO:0032196">
    <property type="term" value="P:transposition"/>
    <property type="evidence" value="ECO:0007669"/>
    <property type="project" value="UniProtKB-KW"/>
</dbReference>
<keyword evidence="10" id="KW-0695">RNA-directed DNA polymerase</keyword>
<dbReference type="GO" id="GO:0046872">
    <property type="term" value="F:metal ion binding"/>
    <property type="evidence" value="ECO:0007669"/>
    <property type="project" value="UniProtKB-KW"/>
</dbReference>
<keyword evidence="4" id="KW-0479">Metal-binding</keyword>
<evidence type="ECO:0000256" key="15">
    <source>
        <dbReference type="SAM" id="MobiDB-lite"/>
    </source>
</evidence>
<dbReference type="EMBL" id="AYKW01000019">
    <property type="protein sequence ID" value="PIL29728.1"/>
    <property type="molecule type" value="Genomic_DNA"/>
</dbReference>
<evidence type="ECO:0000256" key="4">
    <source>
        <dbReference type="ARBA" id="ARBA00022723"/>
    </source>
</evidence>
<dbReference type="InterPro" id="IPR012337">
    <property type="entry name" value="RNaseH-like_sf"/>
</dbReference>
<keyword evidence="9" id="KW-0229">DNA integration</keyword>
<keyword evidence="5" id="KW-0255">Endonuclease</keyword>
<evidence type="ECO:0000256" key="1">
    <source>
        <dbReference type="ARBA" id="ARBA00022578"/>
    </source>
</evidence>
<evidence type="ECO:0000256" key="8">
    <source>
        <dbReference type="ARBA" id="ARBA00022884"/>
    </source>
</evidence>
<dbReference type="GO" id="GO:0016787">
    <property type="term" value="F:hydrolase activity"/>
    <property type="evidence" value="ECO:0007669"/>
    <property type="project" value="UniProtKB-KW"/>
</dbReference>
<protein>
    <recommendedName>
        <fullName evidence="16">Integrase catalytic domain-containing protein</fullName>
    </recommendedName>
</protein>
<dbReference type="PROSITE" id="PS50994">
    <property type="entry name" value="INTEGRASE"/>
    <property type="match status" value="1"/>
</dbReference>
<dbReference type="OrthoDB" id="3261476at2759"/>
<keyword evidence="7" id="KW-0460">Magnesium</keyword>
<feature type="compositionally biased region" description="Polar residues" evidence="15">
    <location>
        <begin position="92"/>
        <end position="102"/>
    </location>
</feature>
<dbReference type="Gene3D" id="3.30.420.10">
    <property type="entry name" value="Ribonuclease H-like superfamily/Ribonuclease H"/>
    <property type="match status" value="1"/>
</dbReference>
<gene>
    <name evidence="17" type="ORF">GSI_08167</name>
</gene>
<evidence type="ECO:0000256" key="7">
    <source>
        <dbReference type="ARBA" id="ARBA00022842"/>
    </source>
</evidence>
<comment type="catalytic activity">
    <reaction evidence="13">
        <text>DNA(n) + a 2'-deoxyribonucleoside 5'-triphosphate = DNA(n+1) + diphosphate</text>
        <dbReference type="Rhea" id="RHEA:22508"/>
        <dbReference type="Rhea" id="RHEA-COMP:17339"/>
        <dbReference type="Rhea" id="RHEA-COMP:17340"/>
        <dbReference type="ChEBI" id="CHEBI:33019"/>
        <dbReference type="ChEBI" id="CHEBI:61560"/>
        <dbReference type="ChEBI" id="CHEBI:173112"/>
        <dbReference type="EC" id="2.7.7.49"/>
    </reaction>
</comment>
<keyword evidence="8" id="KW-0694">RNA-binding</keyword>
<name>A0A2G8S873_9APHY</name>
<dbReference type="InterPro" id="IPR036397">
    <property type="entry name" value="RNaseH_sf"/>
</dbReference>
<dbReference type="SUPFAM" id="SSF53098">
    <property type="entry name" value="Ribonuclease H-like"/>
    <property type="match status" value="1"/>
</dbReference>
<feature type="domain" description="Integrase catalytic" evidence="16">
    <location>
        <begin position="1"/>
        <end position="102"/>
    </location>
</feature>
<evidence type="ECO:0000256" key="14">
    <source>
        <dbReference type="ARBA" id="ARBA00049244"/>
    </source>
</evidence>
<comment type="catalytic activity">
    <reaction evidence="14">
        <text>DNA(n) + a 2'-deoxyribonucleoside 5'-triphosphate = DNA(n+1) + diphosphate</text>
        <dbReference type="Rhea" id="RHEA:22508"/>
        <dbReference type="Rhea" id="RHEA-COMP:17339"/>
        <dbReference type="Rhea" id="RHEA-COMP:17340"/>
        <dbReference type="ChEBI" id="CHEBI:33019"/>
        <dbReference type="ChEBI" id="CHEBI:61560"/>
        <dbReference type="ChEBI" id="CHEBI:173112"/>
        <dbReference type="EC" id="2.7.7.7"/>
    </reaction>
</comment>
<evidence type="ECO:0000256" key="3">
    <source>
        <dbReference type="ARBA" id="ARBA00022722"/>
    </source>
</evidence>
<evidence type="ECO:0000256" key="6">
    <source>
        <dbReference type="ARBA" id="ARBA00022801"/>
    </source>
</evidence>
<evidence type="ECO:0000256" key="5">
    <source>
        <dbReference type="ARBA" id="ARBA00022759"/>
    </source>
</evidence>
<reference evidence="17 18" key="1">
    <citation type="journal article" date="2015" name="Sci. Rep.">
        <title>Chromosome-level genome map provides insights into diverse defense mechanisms in the medicinal fungus Ganoderma sinense.</title>
        <authorList>
            <person name="Zhu Y."/>
            <person name="Xu J."/>
            <person name="Sun C."/>
            <person name="Zhou S."/>
            <person name="Xu H."/>
            <person name="Nelson D.R."/>
            <person name="Qian J."/>
            <person name="Song J."/>
            <person name="Luo H."/>
            <person name="Xiang L."/>
            <person name="Li Y."/>
            <person name="Xu Z."/>
            <person name="Ji A."/>
            <person name="Wang L."/>
            <person name="Lu S."/>
            <person name="Hayward A."/>
            <person name="Sun W."/>
            <person name="Li X."/>
            <person name="Schwartz D.C."/>
            <person name="Wang Y."/>
            <person name="Chen S."/>
        </authorList>
    </citation>
    <scope>NUCLEOTIDE SEQUENCE [LARGE SCALE GENOMIC DNA]</scope>
    <source>
        <strain evidence="17 18">ZZ0214-1</strain>
    </source>
</reference>
<dbReference type="GO" id="GO:0003964">
    <property type="term" value="F:RNA-directed DNA polymerase activity"/>
    <property type="evidence" value="ECO:0007669"/>
    <property type="project" value="UniProtKB-KW"/>
</dbReference>
<sequence length="102" mass="11757">MDEGGPMCTQSINGKNHHYVSFIDDYSGYSALYYLKHKNQAHKVFLEYKAWAENQTGEKIKKVHSDRGTEYISKEFTELLKTHGIEHHKSTPDSPQQNGRAE</sequence>
<dbReference type="PANTHER" id="PTHR42648:SF11">
    <property type="entry name" value="TRANSPOSON TY4-P GAG-POL POLYPROTEIN"/>
    <property type="match status" value="1"/>
</dbReference>
<dbReference type="Proteomes" id="UP000230002">
    <property type="component" value="Unassembled WGS sequence"/>
</dbReference>
<organism evidence="17 18">
    <name type="scientific">Ganoderma sinense ZZ0214-1</name>
    <dbReference type="NCBI Taxonomy" id="1077348"/>
    <lineage>
        <taxon>Eukaryota</taxon>
        <taxon>Fungi</taxon>
        <taxon>Dikarya</taxon>
        <taxon>Basidiomycota</taxon>
        <taxon>Agaricomycotina</taxon>
        <taxon>Agaricomycetes</taxon>
        <taxon>Polyporales</taxon>
        <taxon>Polyporaceae</taxon>
        <taxon>Ganoderma</taxon>
    </lineage>
</organism>
<dbReference type="GO" id="GO:0004519">
    <property type="term" value="F:endonuclease activity"/>
    <property type="evidence" value="ECO:0007669"/>
    <property type="project" value="UniProtKB-KW"/>
</dbReference>